<dbReference type="Gene3D" id="2.60.120.1440">
    <property type="match status" value="1"/>
</dbReference>
<feature type="transmembrane region" description="Helical" evidence="2">
    <location>
        <begin position="44"/>
        <end position="61"/>
    </location>
</feature>
<dbReference type="Pfam" id="PF04773">
    <property type="entry name" value="FecR"/>
    <property type="match status" value="1"/>
</dbReference>
<dbReference type="Proteomes" id="UP000662747">
    <property type="component" value="Chromosome"/>
</dbReference>
<keyword evidence="2" id="KW-1133">Transmembrane helix</keyword>
<evidence type="ECO:0000256" key="1">
    <source>
        <dbReference type="SAM" id="MobiDB-lite"/>
    </source>
</evidence>
<organism evidence="4 5">
    <name type="scientific">Pyxidicoccus parkwayensis</name>
    <dbReference type="NCBI Taxonomy" id="2813578"/>
    <lineage>
        <taxon>Bacteria</taxon>
        <taxon>Pseudomonadati</taxon>
        <taxon>Myxococcota</taxon>
        <taxon>Myxococcia</taxon>
        <taxon>Myxococcales</taxon>
        <taxon>Cystobacterineae</taxon>
        <taxon>Myxococcaceae</taxon>
        <taxon>Pyxidicoccus</taxon>
    </lineage>
</organism>
<name>A0ABX7PAX0_9BACT</name>
<dbReference type="SUPFAM" id="SSF48452">
    <property type="entry name" value="TPR-like"/>
    <property type="match status" value="1"/>
</dbReference>
<evidence type="ECO:0000259" key="3">
    <source>
        <dbReference type="Pfam" id="PF04773"/>
    </source>
</evidence>
<evidence type="ECO:0000313" key="5">
    <source>
        <dbReference type="Proteomes" id="UP000662747"/>
    </source>
</evidence>
<evidence type="ECO:0000313" key="4">
    <source>
        <dbReference type="EMBL" id="QSQ27668.1"/>
    </source>
</evidence>
<keyword evidence="2" id="KW-0812">Transmembrane</keyword>
<keyword evidence="5" id="KW-1185">Reference proteome</keyword>
<gene>
    <name evidence="4" type="ORF">JY651_23375</name>
</gene>
<dbReference type="Gene3D" id="1.25.40.10">
    <property type="entry name" value="Tetratricopeptide repeat domain"/>
    <property type="match status" value="1"/>
</dbReference>
<accession>A0ABX7PAX0</accession>
<reference evidence="4 5" key="1">
    <citation type="submission" date="2021-02" db="EMBL/GenBank/DDBJ databases">
        <title>De Novo genome assembly of isolated myxobacteria.</title>
        <authorList>
            <person name="Stevens D.C."/>
        </authorList>
    </citation>
    <scope>NUCLEOTIDE SEQUENCE [LARGE SCALE GENOMIC DNA]</scope>
    <source>
        <strain evidence="5">SCPEA02</strain>
    </source>
</reference>
<keyword evidence="2" id="KW-0472">Membrane</keyword>
<evidence type="ECO:0000256" key="2">
    <source>
        <dbReference type="SAM" id="Phobius"/>
    </source>
</evidence>
<dbReference type="RefSeq" id="WP_206729187.1">
    <property type="nucleotide sequence ID" value="NZ_CP071090.1"/>
</dbReference>
<proteinExistence type="predicted"/>
<dbReference type="InterPro" id="IPR011990">
    <property type="entry name" value="TPR-like_helical_dom_sf"/>
</dbReference>
<feature type="region of interest" description="Disordered" evidence="1">
    <location>
        <begin position="184"/>
        <end position="221"/>
    </location>
</feature>
<sequence>MTEQHQRWAEAARSLDPQYSTDEATLFEAEVRRRYRQRAVRRRVVLAGLGVAALLLVGLFVPSKPRGPGVPEVAIGEDARVVMPIGTPVRTLRSEQGLLWLEVERGAVRFSVAPQHGRLVRVSAGAVDVEVVGTAFSVTRGDKQVSVVVTEGRVRVRAGARETLLAAGEQGTFRVEALAPEAASAPARPGEVVAEASGDGGVPAMPGAPSVAPAPQPPGRKSVRRLATWRALAEQGDFQTAWSAMQREGAPDDEPGDLLRAADVARLSGHPEAALAPLRRVLSRFRGDPRASLAAFTLGRVLLDDLGNPREAADAFLDAYALAPKGPLAPDALARAVEAQAQAGDAAAARGTAERFVEEFPQSRRVDAVRQWGRLGAQ</sequence>
<feature type="domain" description="FecR protein" evidence="3">
    <location>
        <begin position="91"/>
        <end position="155"/>
    </location>
</feature>
<protein>
    <submittedName>
        <fullName evidence="4">FecR domain-containing protein</fullName>
    </submittedName>
</protein>
<dbReference type="InterPro" id="IPR006860">
    <property type="entry name" value="FecR"/>
</dbReference>
<dbReference type="EMBL" id="CP071090">
    <property type="protein sequence ID" value="QSQ27668.1"/>
    <property type="molecule type" value="Genomic_DNA"/>
</dbReference>